<evidence type="ECO:0000256" key="3">
    <source>
        <dbReference type="ARBA" id="ARBA00023186"/>
    </source>
</evidence>
<dbReference type="InterPro" id="IPR016103">
    <property type="entry name" value="ProQ/FinO"/>
</dbReference>
<feature type="region of interest" description="Disordered" evidence="4">
    <location>
        <begin position="161"/>
        <end position="284"/>
    </location>
</feature>
<dbReference type="Gene3D" id="1.10.1710.10">
    <property type="entry name" value="ProQ/FinO domain"/>
    <property type="match status" value="1"/>
</dbReference>
<accession>A0A426VAA9</accession>
<feature type="compositionally biased region" description="Basic and acidic residues" evidence="4">
    <location>
        <begin position="273"/>
        <end position="284"/>
    </location>
</feature>
<feature type="compositionally biased region" description="Polar residues" evidence="4">
    <location>
        <begin position="239"/>
        <end position="250"/>
    </location>
</feature>
<dbReference type="GO" id="GO:0010608">
    <property type="term" value="P:post-transcriptional regulation of gene expression"/>
    <property type="evidence" value="ECO:0007669"/>
    <property type="project" value="InterPro"/>
</dbReference>
<dbReference type="SMART" id="SM00945">
    <property type="entry name" value="ProQ"/>
    <property type="match status" value="1"/>
</dbReference>
<evidence type="ECO:0000313" key="6">
    <source>
        <dbReference type="EMBL" id="RRS03802.1"/>
    </source>
</evidence>
<keyword evidence="7" id="KW-1185">Reference proteome</keyword>
<sequence length="284" mass="31262">MSPAAAGDRLKQLFPALFTGGAKPLKLRIQADIQERAPGVFTKAVLSAFLRRHTGATSYLIAVSKGTQRFDLDGQPAGELTEEHRKVAADELTRRRANQDARRAQEDAARREEDEGRRKRASLLRDFETTKLTEANFCALKGVTAEQLPELLALARKEALERPPAPQGRPPHGHGRPRHDHGDQRRDDRRGGPGGARGGEQRPGDRRDARGPRADDRRGRPDGGPRGDRDHRGGDRPRQGQNPNSAQQRPQNRDGQPRGPRNAAPADGNNKPQDNKPSEPGKPE</sequence>
<dbReference type="PANTHER" id="PTHR38106">
    <property type="entry name" value="RNA CHAPERONE PROQ"/>
    <property type="match status" value="1"/>
</dbReference>
<feature type="domain" description="ProQ/FinO" evidence="5">
    <location>
        <begin position="2"/>
        <end position="108"/>
    </location>
</feature>
<proteinExistence type="predicted"/>
<comment type="caution">
    <text evidence="6">The sequence shown here is derived from an EMBL/GenBank/DDBJ whole genome shotgun (WGS) entry which is preliminary data.</text>
</comment>
<dbReference type="GO" id="GO:0005829">
    <property type="term" value="C:cytosol"/>
    <property type="evidence" value="ECO:0007669"/>
    <property type="project" value="TreeGrafter"/>
</dbReference>
<evidence type="ECO:0000256" key="1">
    <source>
        <dbReference type="ARBA" id="ARBA00022490"/>
    </source>
</evidence>
<evidence type="ECO:0000256" key="4">
    <source>
        <dbReference type="SAM" id="MobiDB-lite"/>
    </source>
</evidence>
<dbReference type="Pfam" id="PF04352">
    <property type="entry name" value="ProQ"/>
    <property type="match status" value="1"/>
</dbReference>
<protein>
    <submittedName>
        <fullName evidence="6">Prop effector ProQ</fullName>
    </submittedName>
</protein>
<dbReference type="GO" id="GO:0034057">
    <property type="term" value="F:RNA strand-exchange activity"/>
    <property type="evidence" value="ECO:0007669"/>
    <property type="project" value="InterPro"/>
</dbReference>
<keyword evidence="1" id="KW-0963">Cytoplasm</keyword>
<keyword evidence="3" id="KW-0143">Chaperone</keyword>
<reference evidence="6 7" key="1">
    <citation type="submission" date="2018-12" db="EMBL/GenBank/DDBJ databases">
        <title>The whole draft genome of Aquabacterium sp. SJQ9.</title>
        <authorList>
            <person name="Sun L."/>
            <person name="Gao X."/>
            <person name="Chen W."/>
            <person name="Huang K."/>
        </authorList>
    </citation>
    <scope>NUCLEOTIDE SEQUENCE [LARGE SCALE GENOMIC DNA]</scope>
    <source>
        <strain evidence="6 7">SJQ9</strain>
    </source>
</reference>
<dbReference type="GO" id="GO:0033592">
    <property type="term" value="F:RNA strand annealing activity"/>
    <property type="evidence" value="ECO:0007669"/>
    <property type="project" value="InterPro"/>
</dbReference>
<feature type="compositionally biased region" description="Basic and acidic residues" evidence="4">
    <location>
        <begin position="199"/>
        <end position="238"/>
    </location>
</feature>
<dbReference type="Proteomes" id="UP000269265">
    <property type="component" value="Unassembled WGS sequence"/>
</dbReference>
<dbReference type="AlphaFoldDB" id="A0A426VAA9"/>
<organism evidence="6 7">
    <name type="scientific">Aquabacterium soli</name>
    <dbReference type="NCBI Taxonomy" id="2493092"/>
    <lineage>
        <taxon>Bacteria</taxon>
        <taxon>Pseudomonadati</taxon>
        <taxon>Pseudomonadota</taxon>
        <taxon>Betaproteobacteria</taxon>
        <taxon>Burkholderiales</taxon>
        <taxon>Aquabacterium</taxon>
    </lineage>
</organism>
<dbReference type="InterPro" id="IPR023529">
    <property type="entry name" value="ProQ"/>
</dbReference>
<dbReference type="EMBL" id="RSED01000010">
    <property type="protein sequence ID" value="RRS03802.1"/>
    <property type="molecule type" value="Genomic_DNA"/>
</dbReference>
<dbReference type="OrthoDB" id="9180746at2"/>
<dbReference type="InterPro" id="IPR036442">
    <property type="entry name" value="ProQ/FinO_sf"/>
</dbReference>
<feature type="region of interest" description="Disordered" evidence="4">
    <location>
        <begin position="88"/>
        <end position="119"/>
    </location>
</feature>
<dbReference type="SUPFAM" id="SSF48657">
    <property type="entry name" value="FinO-like"/>
    <property type="match status" value="1"/>
</dbReference>
<feature type="compositionally biased region" description="Basic and acidic residues" evidence="4">
    <location>
        <begin position="180"/>
        <end position="191"/>
    </location>
</feature>
<dbReference type="PANTHER" id="PTHR38106:SF1">
    <property type="entry name" value="RNA CHAPERONE PROQ"/>
    <property type="match status" value="1"/>
</dbReference>
<evidence type="ECO:0000313" key="7">
    <source>
        <dbReference type="Proteomes" id="UP000269265"/>
    </source>
</evidence>
<evidence type="ECO:0000256" key="2">
    <source>
        <dbReference type="ARBA" id="ARBA00022884"/>
    </source>
</evidence>
<keyword evidence="2" id="KW-0694">RNA-binding</keyword>
<evidence type="ECO:0000259" key="5">
    <source>
        <dbReference type="SMART" id="SM00945"/>
    </source>
</evidence>
<name>A0A426VAA9_9BURK</name>
<gene>
    <name evidence="6" type="ORF">EIP75_14450</name>
</gene>